<dbReference type="RefSeq" id="WP_183910454.1">
    <property type="nucleotide sequence ID" value="NZ_JACHXZ010000003.1"/>
</dbReference>
<dbReference type="NCBIfam" id="TIGR01683">
    <property type="entry name" value="thiS"/>
    <property type="match status" value="1"/>
</dbReference>
<dbReference type="Proteomes" id="UP000559987">
    <property type="component" value="Unassembled WGS sequence"/>
</dbReference>
<sequence length="67" mass="7246">MLSLQINNQPVQAPAQSPLAEVLAQWPALPSQYAVAVNGQFVPRHQYSNFHLHDGDQIDVVVPVSGG</sequence>
<dbReference type="EMBL" id="JACHXZ010000003">
    <property type="protein sequence ID" value="MBB3168947.1"/>
    <property type="molecule type" value="Genomic_DNA"/>
</dbReference>
<gene>
    <name evidence="1" type="ORF">FHS30_002155</name>
</gene>
<dbReference type="InterPro" id="IPR016155">
    <property type="entry name" value="Mopterin_synth/thiamin_S_b"/>
</dbReference>
<name>A0A839UU91_9GAMM</name>
<dbReference type="Pfam" id="PF02597">
    <property type="entry name" value="ThiS"/>
    <property type="match status" value="1"/>
</dbReference>
<evidence type="ECO:0000313" key="1">
    <source>
        <dbReference type="EMBL" id="MBB3168947.1"/>
    </source>
</evidence>
<dbReference type="PANTHER" id="PTHR34472:SF1">
    <property type="entry name" value="SULFUR CARRIER PROTEIN THIS"/>
    <property type="match status" value="1"/>
</dbReference>
<dbReference type="SUPFAM" id="SSF54285">
    <property type="entry name" value="MoaD/ThiS"/>
    <property type="match status" value="1"/>
</dbReference>
<keyword evidence="2" id="KW-1185">Reference proteome</keyword>
<organism evidence="1 2">
    <name type="scientific">Simiduia aestuariiviva</name>
    <dbReference type="NCBI Taxonomy" id="1510459"/>
    <lineage>
        <taxon>Bacteria</taxon>
        <taxon>Pseudomonadati</taxon>
        <taxon>Pseudomonadota</taxon>
        <taxon>Gammaproteobacteria</taxon>
        <taxon>Cellvibrionales</taxon>
        <taxon>Cellvibrionaceae</taxon>
        <taxon>Simiduia</taxon>
    </lineage>
</organism>
<dbReference type="InterPro" id="IPR012675">
    <property type="entry name" value="Beta-grasp_dom_sf"/>
</dbReference>
<dbReference type="InterPro" id="IPR003749">
    <property type="entry name" value="ThiS/MoaD-like"/>
</dbReference>
<reference evidence="1 2" key="1">
    <citation type="submission" date="2020-08" db="EMBL/GenBank/DDBJ databases">
        <title>Genomic Encyclopedia of Type Strains, Phase III (KMG-III): the genomes of soil and plant-associated and newly described type strains.</title>
        <authorList>
            <person name="Whitman W."/>
        </authorList>
    </citation>
    <scope>NUCLEOTIDE SEQUENCE [LARGE SCALE GENOMIC DNA]</scope>
    <source>
        <strain evidence="1 2">CECT 8571</strain>
    </source>
</reference>
<comment type="caution">
    <text evidence="1">The sequence shown here is derived from an EMBL/GenBank/DDBJ whole genome shotgun (WGS) entry which is preliminary data.</text>
</comment>
<dbReference type="CDD" id="cd00565">
    <property type="entry name" value="Ubl_ThiS"/>
    <property type="match status" value="1"/>
</dbReference>
<evidence type="ECO:0000313" key="2">
    <source>
        <dbReference type="Proteomes" id="UP000559987"/>
    </source>
</evidence>
<dbReference type="InterPro" id="IPR010035">
    <property type="entry name" value="Thi_S"/>
</dbReference>
<protein>
    <submittedName>
        <fullName evidence="1">Sulfur carrier protein</fullName>
    </submittedName>
</protein>
<accession>A0A839UU91</accession>
<dbReference type="Gene3D" id="3.10.20.30">
    <property type="match status" value="1"/>
</dbReference>
<dbReference type="PANTHER" id="PTHR34472">
    <property type="entry name" value="SULFUR CARRIER PROTEIN THIS"/>
    <property type="match status" value="1"/>
</dbReference>
<proteinExistence type="predicted"/>
<dbReference type="AlphaFoldDB" id="A0A839UU91"/>